<dbReference type="GO" id="GO:0008080">
    <property type="term" value="F:N-acetyltransferase activity"/>
    <property type="evidence" value="ECO:0000318"/>
    <property type="project" value="GO_Central"/>
</dbReference>
<reference evidence="3" key="2">
    <citation type="submission" date="2025-08" db="UniProtKB">
        <authorList>
            <consortium name="Ensembl"/>
        </authorList>
    </citation>
    <scope>IDENTIFICATION</scope>
    <source>
        <strain evidence="3">Glennie</strain>
    </source>
</reference>
<dbReference type="eggNOG" id="KOG3139">
    <property type="taxonomic scope" value="Eukaryota"/>
</dbReference>
<dbReference type="Proteomes" id="UP000002279">
    <property type="component" value="Chromosome 4"/>
</dbReference>
<dbReference type="PANTHER" id="PTHR13947">
    <property type="entry name" value="GNAT FAMILY N-ACETYLTRANSFERASE"/>
    <property type="match status" value="1"/>
</dbReference>
<evidence type="ECO:0000313" key="3">
    <source>
        <dbReference type="Ensembl" id="ENSOANP00000024792.2"/>
    </source>
</evidence>
<dbReference type="SUPFAM" id="SSF55729">
    <property type="entry name" value="Acyl-CoA N-acyltransferases (Nat)"/>
    <property type="match status" value="1"/>
</dbReference>
<dbReference type="CDD" id="cd04301">
    <property type="entry name" value="NAT_SF"/>
    <property type="match status" value="1"/>
</dbReference>
<keyword evidence="4" id="KW-1185">Reference proteome</keyword>
<dbReference type="PROSITE" id="PS51186">
    <property type="entry name" value="GNAT"/>
    <property type="match status" value="1"/>
</dbReference>
<evidence type="ECO:0000256" key="1">
    <source>
        <dbReference type="ARBA" id="ARBA00022679"/>
    </source>
</evidence>
<evidence type="ECO:0000313" key="4">
    <source>
        <dbReference type="Proteomes" id="UP000002279"/>
    </source>
</evidence>
<evidence type="ECO:0000259" key="2">
    <source>
        <dbReference type="PROSITE" id="PS51186"/>
    </source>
</evidence>
<dbReference type="AlphaFoldDB" id="F7DR44"/>
<name>F7DR44_ORNAN</name>
<protein>
    <recommendedName>
        <fullName evidence="2">N-acetyltransferase domain-containing protein</fullName>
    </recommendedName>
</protein>
<dbReference type="Pfam" id="PF00583">
    <property type="entry name" value="Acetyltransf_1"/>
    <property type="match status" value="1"/>
</dbReference>
<dbReference type="Gene3D" id="3.40.630.30">
    <property type="match status" value="1"/>
</dbReference>
<keyword evidence="1" id="KW-0808">Transferase</keyword>
<dbReference type="Ensembl" id="ENSOANT00000024796.2">
    <property type="protein sequence ID" value="ENSOANP00000024792.2"/>
    <property type="gene ID" value="ENSOANG00000015729.2"/>
</dbReference>
<dbReference type="GeneTree" id="ENSGT00950000182932"/>
<sequence length="220" mass="24091">MDPQEDGDPGVGADVVVIREYQDSDYREVRGLLASGMGEYAPALCAHVLRQPWVLLVLSCTFCLLLASARSLLLPVLALTLLLAAGRQALTWAWGLYIARCLGEDLLDVRAAYAEEAGGRFWVAEAGGRVVGTVGARPARGEARELVLKRLTVRRGWRGRGIAKRLCRVVLDFARLRGSRAVVLHTVVVQRDARLLYAGLGFRPGRKCVCLLPYWPLPSA</sequence>
<dbReference type="InterPro" id="IPR000182">
    <property type="entry name" value="GNAT_dom"/>
</dbReference>
<accession>F7DR44</accession>
<dbReference type="InParanoid" id="F7DR44"/>
<dbReference type="InterPro" id="IPR050769">
    <property type="entry name" value="NAT_camello-type"/>
</dbReference>
<dbReference type="STRING" id="9258.ENSOANP00000024792"/>
<dbReference type="PANTHER" id="PTHR13947:SF60">
    <property type="entry name" value="N-ACETYLTRANSFERASE DOMAIN-CONTAINING PROTEIN"/>
    <property type="match status" value="1"/>
</dbReference>
<dbReference type="OMA" id="AFACEQG"/>
<dbReference type="Bgee" id="ENSOANG00000015729">
    <property type="expression patterns" value="Expressed in liver and 7 other cell types or tissues"/>
</dbReference>
<dbReference type="HOGENOM" id="CLU_013985_10_1_1"/>
<reference evidence="3" key="3">
    <citation type="submission" date="2025-09" db="UniProtKB">
        <authorList>
            <consortium name="Ensembl"/>
        </authorList>
    </citation>
    <scope>IDENTIFICATION</scope>
    <source>
        <strain evidence="3">Glennie</strain>
    </source>
</reference>
<reference evidence="3 4" key="1">
    <citation type="journal article" date="2008" name="Nature">
        <title>Genome analysis of the platypus reveals unique signatures of evolution.</title>
        <authorList>
            <person name="Warren W.C."/>
            <person name="Hillier L.W."/>
            <person name="Marshall Graves J.A."/>
            <person name="Birney E."/>
            <person name="Ponting C.P."/>
            <person name="Grutzner F."/>
            <person name="Belov K."/>
            <person name="Miller W."/>
            <person name="Clarke L."/>
            <person name="Chinwalla A.T."/>
            <person name="Yang S.P."/>
            <person name="Heger A."/>
            <person name="Locke D.P."/>
            <person name="Miethke P."/>
            <person name="Waters P.D."/>
            <person name="Veyrunes F."/>
            <person name="Fulton L."/>
            <person name="Fulton B."/>
            <person name="Graves T."/>
            <person name="Wallis J."/>
            <person name="Puente X.S."/>
            <person name="Lopez-Otin C."/>
            <person name="Ordonez G.R."/>
            <person name="Eichler E.E."/>
            <person name="Chen L."/>
            <person name="Cheng Z."/>
            <person name="Deakin J.E."/>
            <person name="Alsop A."/>
            <person name="Thompson K."/>
            <person name="Kirby P."/>
            <person name="Papenfuss A.T."/>
            <person name="Wakefield M.J."/>
            <person name="Olender T."/>
            <person name="Lancet D."/>
            <person name="Huttley G.A."/>
            <person name="Smit A.F."/>
            <person name="Pask A."/>
            <person name="Temple-Smith P."/>
            <person name="Batzer M.A."/>
            <person name="Walker J.A."/>
            <person name="Konkel M.K."/>
            <person name="Harris R.S."/>
            <person name="Whittington C.M."/>
            <person name="Wong E.S."/>
            <person name="Gemmell N.J."/>
            <person name="Buschiazzo E."/>
            <person name="Vargas Jentzsch I.M."/>
            <person name="Merkel A."/>
            <person name="Schmitz J."/>
            <person name="Zemann A."/>
            <person name="Churakov G."/>
            <person name="Kriegs J.O."/>
            <person name="Brosius J."/>
            <person name="Murchison E.P."/>
            <person name="Sachidanandam R."/>
            <person name="Smith C."/>
            <person name="Hannon G.J."/>
            <person name="Tsend-Ayush E."/>
            <person name="McMillan D."/>
            <person name="Attenborough R."/>
            <person name="Rens W."/>
            <person name="Ferguson-Smith M."/>
            <person name="Lefevre C.M."/>
            <person name="Sharp J.A."/>
            <person name="Nicholas K.R."/>
            <person name="Ray D.A."/>
            <person name="Kube M."/>
            <person name="Reinhardt R."/>
            <person name="Pringle T.H."/>
            <person name="Taylor J."/>
            <person name="Jones R.C."/>
            <person name="Nixon B."/>
            <person name="Dacheux J.L."/>
            <person name="Niwa H."/>
            <person name="Sekita Y."/>
            <person name="Huang X."/>
            <person name="Stark A."/>
            <person name="Kheradpour P."/>
            <person name="Kellis M."/>
            <person name="Flicek P."/>
            <person name="Chen Y."/>
            <person name="Webber C."/>
            <person name="Hardison R."/>
            <person name="Nelson J."/>
            <person name="Hallsworth-Pepin K."/>
            <person name="Delehaunty K."/>
            <person name="Markovic C."/>
            <person name="Minx P."/>
            <person name="Feng Y."/>
            <person name="Kremitzki C."/>
            <person name="Mitreva M."/>
            <person name="Glasscock J."/>
            <person name="Wylie T."/>
            <person name="Wohldmann P."/>
            <person name="Thiru P."/>
            <person name="Nhan M.N."/>
            <person name="Pohl C.S."/>
            <person name="Smith S.M."/>
            <person name="Hou S."/>
            <person name="Nefedov M."/>
            <person name="de Jong P.J."/>
            <person name="Renfree M.B."/>
            <person name="Mardis E.R."/>
            <person name="Wilson R.K."/>
        </authorList>
    </citation>
    <scope>NUCLEOTIDE SEQUENCE [LARGE SCALE GENOMIC DNA]</scope>
    <source>
        <strain evidence="3 4">Glennie</strain>
    </source>
</reference>
<feature type="domain" description="N-acetyltransferase" evidence="2">
    <location>
        <begin position="81"/>
        <end position="218"/>
    </location>
</feature>
<organism evidence="3 4">
    <name type="scientific">Ornithorhynchus anatinus</name>
    <name type="common">Duckbill platypus</name>
    <dbReference type="NCBI Taxonomy" id="9258"/>
    <lineage>
        <taxon>Eukaryota</taxon>
        <taxon>Metazoa</taxon>
        <taxon>Chordata</taxon>
        <taxon>Craniata</taxon>
        <taxon>Vertebrata</taxon>
        <taxon>Euteleostomi</taxon>
        <taxon>Mammalia</taxon>
        <taxon>Monotremata</taxon>
        <taxon>Ornithorhynchidae</taxon>
        <taxon>Ornithorhynchus</taxon>
    </lineage>
</organism>
<proteinExistence type="predicted"/>
<dbReference type="InterPro" id="IPR016181">
    <property type="entry name" value="Acyl_CoA_acyltransferase"/>
</dbReference>